<feature type="transmembrane region" description="Helical" evidence="11">
    <location>
        <begin position="188"/>
        <end position="207"/>
    </location>
</feature>
<evidence type="ECO:0000256" key="6">
    <source>
        <dbReference type="ARBA" id="ARBA00022692"/>
    </source>
</evidence>
<keyword evidence="15" id="KW-1185">Reference proteome</keyword>
<dbReference type="InterPro" id="IPR004358">
    <property type="entry name" value="Sig_transdc_His_kin-like_C"/>
</dbReference>
<dbReference type="InterPro" id="IPR005467">
    <property type="entry name" value="His_kinase_dom"/>
</dbReference>
<keyword evidence="8" id="KW-0902">Two-component regulatory system</keyword>
<dbReference type="InterPro" id="IPR011006">
    <property type="entry name" value="CheY-like_superfamily"/>
</dbReference>
<keyword evidence="14" id="KW-0547">Nucleotide-binding</keyword>
<evidence type="ECO:0000256" key="3">
    <source>
        <dbReference type="ARBA" id="ARBA00012438"/>
    </source>
</evidence>
<protein>
    <recommendedName>
        <fullName evidence="3">histidine kinase</fullName>
        <ecNumber evidence="3">2.7.13.3</ecNumber>
    </recommendedName>
</protein>
<dbReference type="SMART" id="SM00388">
    <property type="entry name" value="HisKA"/>
    <property type="match status" value="1"/>
</dbReference>
<dbReference type="EC" id="2.7.13.3" evidence="3"/>
<dbReference type="PROSITE" id="PS50109">
    <property type="entry name" value="HIS_KIN"/>
    <property type="match status" value="1"/>
</dbReference>
<feature type="transmembrane region" description="Helical" evidence="11">
    <location>
        <begin position="120"/>
        <end position="145"/>
    </location>
</feature>
<organism evidence="14 15">
    <name type="scientific">Caulobacter segnis</name>
    <dbReference type="NCBI Taxonomy" id="88688"/>
    <lineage>
        <taxon>Bacteria</taxon>
        <taxon>Pseudomonadati</taxon>
        <taxon>Pseudomonadota</taxon>
        <taxon>Alphaproteobacteria</taxon>
        <taxon>Caulobacterales</taxon>
        <taxon>Caulobacteraceae</taxon>
        <taxon>Caulobacter</taxon>
    </lineage>
</organism>
<evidence type="ECO:0000259" key="12">
    <source>
        <dbReference type="PROSITE" id="PS50109"/>
    </source>
</evidence>
<dbReference type="SUPFAM" id="SSF47384">
    <property type="entry name" value="Homodimeric domain of signal transducing histidine kinase"/>
    <property type="match status" value="1"/>
</dbReference>
<dbReference type="EMBL" id="CP096040">
    <property type="protein sequence ID" value="USQ95070.1"/>
    <property type="molecule type" value="Genomic_DNA"/>
</dbReference>
<evidence type="ECO:0000256" key="11">
    <source>
        <dbReference type="SAM" id="Phobius"/>
    </source>
</evidence>
<keyword evidence="5 10" id="KW-0597">Phosphoprotein</keyword>
<dbReference type="InterPro" id="IPR003661">
    <property type="entry name" value="HisK_dim/P_dom"/>
</dbReference>
<dbReference type="Pfam" id="PF05231">
    <property type="entry name" value="MASE1"/>
    <property type="match status" value="1"/>
</dbReference>
<feature type="transmembrane region" description="Helical" evidence="11">
    <location>
        <begin position="62"/>
        <end position="80"/>
    </location>
</feature>
<evidence type="ECO:0000259" key="13">
    <source>
        <dbReference type="PROSITE" id="PS50110"/>
    </source>
</evidence>
<feature type="transmembrane region" description="Helical" evidence="11">
    <location>
        <begin position="12"/>
        <end position="34"/>
    </location>
</feature>
<evidence type="ECO:0000256" key="5">
    <source>
        <dbReference type="ARBA" id="ARBA00022553"/>
    </source>
</evidence>
<keyword evidence="14" id="KW-0067">ATP-binding</keyword>
<feature type="transmembrane region" description="Helical" evidence="11">
    <location>
        <begin position="40"/>
        <end position="57"/>
    </location>
</feature>
<feature type="domain" description="Response regulatory" evidence="13">
    <location>
        <begin position="568"/>
        <end position="685"/>
    </location>
</feature>
<dbReference type="Pfam" id="PF00072">
    <property type="entry name" value="Response_reg"/>
    <property type="match status" value="1"/>
</dbReference>
<dbReference type="CDD" id="cd00082">
    <property type="entry name" value="HisKA"/>
    <property type="match status" value="1"/>
</dbReference>
<dbReference type="Pfam" id="PF02518">
    <property type="entry name" value="HATPase_c"/>
    <property type="match status" value="1"/>
</dbReference>
<dbReference type="PANTHER" id="PTHR45339:SF1">
    <property type="entry name" value="HYBRID SIGNAL TRANSDUCTION HISTIDINE KINASE J"/>
    <property type="match status" value="1"/>
</dbReference>
<gene>
    <name evidence="14" type="ORF">MZV50_21290</name>
</gene>
<keyword evidence="9 11" id="KW-0472">Membrane</keyword>
<accession>A0ABY4ZQY4</accession>
<dbReference type="Proteomes" id="UP001057520">
    <property type="component" value="Chromosome"/>
</dbReference>
<feature type="domain" description="Histidine kinase" evidence="12">
    <location>
        <begin position="320"/>
        <end position="547"/>
    </location>
</feature>
<evidence type="ECO:0000256" key="4">
    <source>
        <dbReference type="ARBA" id="ARBA00022475"/>
    </source>
</evidence>
<feature type="modified residue" description="4-aspartylphosphate" evidence="10">
    <location>
        <position position="617"/>
    </location>
</feature>
<dbReference type="Pfam" id="PF00512">
    <property type="entry name" value="HisKA"/>
    <property type="match status" value="1"/>
</dbReference>
<dbReference type="SMART" id="SM00387">
    <property type="entry name" value="HATPase_c"/>
    <property type="match status" value="1"/>
</dbReference>
<dbReference type="PROSITE" id="PS50110">
    <property type="entry name" value="RESPONSE_REGULATORY"/>
    <property type="match status" value="1"/>
</dbReference>
<dbReference type="InterPro" id="IPR001789">
    <property type="entry name" value="Sig_transdc_resp-reg_receiver"/>
</dbReference>
<comment type="catalytic activity">
    <reaction evidence="1">
        <text>ATP + protein L-histidine = ADP + protein N-phospho-L-histidine.</text>
        <dbReference type="EC" id="2.7.13.3"/>
    </reaction>
</comment>
<keyword evidence="6 11" id="KW-0812">Transmembrane</keyword>
<feature type="transmembrane region" description="Helical" evidence="11">
    <location>
        <begin position="157"/>
        <end position="176"/>
    </location>
</feature>
<dbReference type="SUPFAM" id="SSF52172">
    <property type="entry name" value="CheY-like"/>
    <property type="match status" value="1"/>
</dbReference>
<dbReference type="CDD" id="cd17546">
    <property type="entry name" value="REC_hyHK_CKI1_RcsC-like"/>
    <property type="match status" value="1"/>
</dbReference>
<reference evidence="14 15" key="1">
    <citation type="submission" date="2022-04" db="EMBL/GenBank/DDBJ databases">
        <title>Genome sequence of soybean root-associated Caulobacter segnis RL271.</title>
        <authorList>
            <person name="Longley R."/>
            <person name="Bonito G."/>
            <person name="Trigodet F."/>
            <person name="Crosson S."/>
            <person name="Fiebig A."/>
        </authorList>
    </citation>
    <scope>NUCLEOTIDE SEQUENCE [LARGE SCALE GENOMIC DNA]</scope>
    <source>
        <strain evidence="14 15">RL271</strain>
    </source>
</reference>
<evidence type="ECO:0000256" key="1">
    <source>
        <dbReference type="ARBA" id="ARBA00000085"/>
    </source>
</evidence>
<proteinExistence type="predicted"/>
<feature type="transmembrane region" description="Helical" evidence="11">
    <location>
        <begin position="86"/>
        <end position="108"/>
    </location>
</feature>
<keyword evidence="7 11" id="KW-1133">Transmembrane helix</keyword>
<keyword evidence="4" id="KW-1003">Cell membrane</keyword>
<dbReference type="InterPro" id="IPR007895">
    <property type="entry name" value="MASE1"/>
</dbReference>
<dbReference type="Gene3D" id="3.30.565.10">
    <property type="entry name" value="Histidine kinase-like ATPase, C-terminal domain"/>
    <property type="match status" value="1"/>
</dbReference>
<sequence>MTPARTMAPTKANAKLAALVCAYVCGLGYSLFLAGATHNIPTIWTANAVAIAAFMVLNRRQALAFMLVTGALHATLELTIGTSARFVILVTVLDTLQTAGTAALLRWMRVPTRVRDPRNLFTIVVSASALTAIGAILVNGLIAISGGHAFFRRWDDWTTSNVLGVAVVLPVALILMDRRHREGFHVRPLEAAATLLLVIATSSWVFFDDATPQVLLFAPALLAAFRGGPRAVAVVVTTSLAVAIPAVLHRTGLDIKVALSPLRHALIFHVVLYAVSFVAALALSRQARLQALLLRRQSAARAAQNRALAASQAKSDFLATISHEIRTPLNSILGFAALVADDPNLSPENRRRLDLVGRAGHSLAEIVGDLLDFAKVEAGRLDLTLTPTSPAALLRDAVAILAPEAAAKGLYLRTVFAAESEGEAEGDVDEPLALDETRLRQVLMNLLANALKFTAHGGVTVKLTAGPAPGALRFEVIDTGIGIAPEVQARLFQRFSQADSSISRSYGGTGLGLAISKALVTRMGGAIGVESQLGQGARFWITLTAEPAAVPAPAALPAPETATERAARVLLVDDHPMNRELGKALLTLAGCETITADDGVQALRAVQADDFDLVLMDVHMPGMDGLAAARAIRALPGPVAAIPIVALSADVLPEQIARCRAAGMDGHVAKPIRREDLIAAVARALQGAAEPPAAANAS</sequence>
<dbReference type="PANTHER" id="PTHR45339">
    <property type="entry name" value="HYBRID SIGNAL TRANSDUCTION HISTIDINE KINASE J"/>
    <property type="match status" value="1"/>
</dbReference>
<evidence type="ECO:0000256" key="7">
    <source>
        <dbReference type="ARBA" id="ARBA00022989"/>
    </source>
</evidence>
<dbReference type="CDD" id="cd16922">
    <property type="entry name" value="HATPase_EvgS-ArcB-TorS-like"/>
    <property type="match status" value="1"/>
</dbReference>
<dbReference type="SUPFAM" id="SSF55874">
    <property type="entry name" value="ATPase domain of HSP90 chaperone/DNA topoisomerase II/histidine kinase"/>
    <property type="match status" value="1"/>
</dbReference>
<dbReference type="Gene3D" id="1.10.287.130">
    <property type="match status" value="1"/>
</dbReference>
<evidence type="ECO:0000256" key="8">
    <source>
        <dbReference type="ARBA" id="ARBA00023012"/>
    </source>
</evidence>
<feature type="transmembrane region" description="Helical" evidence="11">
    <location>
        <begin position="231"/>
        <end position="253"/>
    </location>
</feature>
<comment type="subcellular location">
    <subcellularLocation>
        <location evidence="2">Cell membrane</location>
        <topology evidence="2">Multi-pass membrane protein</topology>
    </subcellularLocation>
</comment>
<evidence type="ECO:0000256" key="10">
    <source>
        <dbReference type="PROSITE-ProRule" id="PRU00169"/>
    </source>
</evidence>
<evidence type="ECO:0000313" key="15">
    <source>
        <dbReference type="Proteomes" id="UP001057520"/>
    </source>
</evidence>
<evidence type="ECO:0000256" key="2">
    <source>
        <dbReference type="ARBA" id="ARBA00004651"/>
    </source>
</evidence>
<name>A0ABY4ZQY4_9CAUL</name>
<evidence type="ECO:0000313" key="14">
    <source>
        <dbReference type="EMBL" id="USQ95070.1"/>
    </source>
</evidence>
<dbReference type="InterPro" id="IPR036890">
    <property type="entry name" value="HATPase_C_sf"/>
</dbReference>
<dbReference type="InterPro" id="IPR036097">
    <property type="entry name" value="HisK_dim/P_sf"/>
</dbReference>
<dbReference type="PRINTS" id="PR00344">
    <property type="entry name" value="BCTRLSENSOR"/>
</dbReference>
<feature type="transmembrane region" description="Helical" evidence="11">
    <location>
        <begin position="265"/>
        <end position="283"/>
    </location>
</feature>
<dbReference type="SMART" id="SM00448">
    <property type="entry name" value="REC"/>
    <property type="match status" value="1"/>
</dbReference>
<evidence type="ECO:0000256" key="9">
    <source>
        <dbReference type="ARBA" id="ARBA00023136"/>
    </source>
</evidence>
<dbReference type="InterPro" id="IPR003594">
    <property type="entry name" value="HATPase_dom"/>
</dbReference>
<dbReference type="Gene3D" id="3.40.50.2300">
    <property type="match status" value="1"/>
</dbReference>
<dbReference type="GO" id="GO:0005524">
    <property type="term" value="F:ATP binding"/>
    <property type="evidence" value="ECO:0007669"/>
    <property type="project" value="UniProtKB-KW"/>
</dbReference>